<dbReference type="InterPro" id="IPR029069">
    <property type="entry name" value="HotDog_dom_sf"/>
</dbReference>
<name>A0A1V9ZMH8_9STRA</name>
<dbReference type="CDD" id="cd00586">
    <property type="entry name" value="4HBT"/>
    <property type="match status" value="1"/>
</dbReference>
<dbReference type="PANTHER" id="PTHR12475:SF4">
    <property type="entry name" value="PROTEIN THEM6"/>
    <property type="match status" value="1"/>
</dbReference>
<reference evidence="1 2" key="1">
    <citation type="journal article" date="2014" name="Genome Biol. Evol.">
        <title>The secreted proteins of Achlya hypogyna and Thraustotheca clavata identify the ancestral oomycete secretome and reveal gene acquisitions by horizontal gene transfer.</title>
        <authorList>
            <person name="Misner I."/>
            <person name="Blouin N."/>
            <person name="Leonard G."/>
            <person name="Richards T.A."/>
            <person name="Lane C.E."/>
        </authorList>
    </citation>
    <scope>NUCLEOTIDE SEQUENCE [LARGE SCALE GENOMIC DNA]</scope>
    <source>
        <strain evidence="1 2">ATCC 34112</strain>
    </source>
</reference>
<dbReference type="Proteomes" id="UP000243217">
    <property type="component" value="Unassembled WGS sequence"/>
</dbReference>
<dbReference type="EMBL" id="JNBS01001825">
    <property type="protein sequence ID" value="OQR99176.1"/>
    <property type="molecule type" value="Genomic_DNA"/>
</dbReference>
<dbReference type="Gene3D" id="3.10.129.10">
    <property type="entry name" value="Hotdog Thioesterase"/>
    <property type="match status" value="1"/>
</dbReference>
<evidence type="ECO:0008006" key="3">
    <source>
        <dbReference type="Google" id="ProtNLM"/>
    </source>
</evidence>
<dbReference type="SUPFAM" id="SSF54637">
    <property type="entry name" value="Thioesterase/thiol ester dehydrase-isomerase"/>
    <property type="match status" value="1"/>
</dbReference>
<sequence>MVGRALWNIGAGVLSRAFIKDKQALNGIGFIKPHIWKARTGFLDIDINLHLNNSSYLYNMELARWHMTGVMGLLGLAVKQKWMFLVASQTIRYRRSIAPFAPYEIHTKMVYWDDNWMYISHQFVCPKTGALYADALTRGIIKKGKKTISLQEAADALGTTVPEITDEPAIVKGFLEWDTASKGISGNWDQQAHATLDKSVPFWKQTINSPPFTK</sequence>
<comment type="caution">
    <text evidence="1">The sequence shown here is derived from an EMBL/GenBank/DDBJ whole genome shotgun (WGS) entry which is preliminary data.</text>
</comment>
<keyword evidence="2" id="KW-1185">Reference proteome</keyword>
<dbReference type="AlphaFoldDB" id="A0A1V9ZMH8"/>
<dbReference type="Pfam" id="PF13279">
    <property type="entry name" value="4HBT_2"/>
    <property type="match status" value="1"/>
</dbReference>
<gene>
    <name evidence="1" type="ORF">THRCLA_06589</name>
</gene>
<dbReference type="OrthoDB" id="265761at2759"/>
<organism evidence="1 2">
    <name type="scientific">Thraustotheca clavata</name>
    <dbReference type="NCBI Taxonomy" id="74557"/>
    <lineage>
        <taxon>Eukaryota</taxon>
        <taxon>Sar</taxon>
        <taxon>Stramenopiles</taxon>
        <taxon>Oomycota</taxon>
        <taxon>Saprolegniomycetes</taxon>
        <taxon>Saprolegniales</taxon>
        <taxon>Achlyaceae</taxon>
        <taxon>Thraustotheca</taxon>
    </lineage>
</organism>
<dbReference type="PANTHER" id="PTHR12475">
    <property type="match status" value="1"/>
</dbReference>
<evidence type="ECO:0000313" key="2">
    <source>
        <dbReference type="Proteomes" id="UP000243217"/>
    </source>
</evidence>
<evidence type="ECO:0000313" key="1">
    <source>
        <dbReference type="EMBL" id="OQR99176.1"/>
    </source>
</evidence>
<accession>A0A1V9ZMH8</accession>
<proteinExistence type="predicted"/>
<protein>
    <recommendedName>
        <fullName evidence="3">Thioesterase</fullName>
    </recommendedName>
</protein>
<dbReference type="InterPro" id="IPR051490">
    <property type="entry name" value="THEM6_lcsJ_thioesterase"/>
</dbReference>